<keyword evidence="4" id="KW-0072">Autophagy</keyword>
<evidence type="ECO:0000256" key="4">
    <source>
        <dbReference type="ARBA" id="ARBA00023006"/>
    </source>
</evidence>
<dbReference type="Pfam" id="PF04667">
    <property type="entry name" value="Endosulfine"/>
    <property type="match status" value="1"/>
</dbReference>
<dbReference type="GeneID" id="76149852"/>
<protein>
    <recommendedName>
        <fullName evidence="5">mRNA stability protein</fullName>
    </recommendedName>
</protein>
<dbReference type="GO" id="GO:0004864">
    <property type="term" value="F:protein phosphatase inhibitor activity"/>
    <property type="evidence" value="ECO:0007669"/>
    <property type="project" value="TreeGrafter"/>
</dbReference>
<comment type="function">
    <text evidence="5">Plays an essential role in initiation of the G0 program by preventing the degradation of specific nutrient-regulated mRNAs via the 5'-3' mRNA decay pathway.</text>
</comment>
<dbReference type="InterPro" id="IPR007135">
    <property type="entry name" value="Atg3/Atg10"/>
</dbReference>
<dbReference type="GO" id="GO:0015031">
    <property type="term" value="P:protein transport"/>
    <property type="evidence" value="ECO:0007669"/>
    <property type="project" value="UniProtKB-KW"/>
</dbReference>
<keyword evidence="8" id="KW-1185">Reference proteome</keyword>
<dbReference type="PANTHER" id="PTHR10358">
    <property type="entry name" value="ENDOSULFINE"/>
    <property type="match status" value="1"/>
</dbReference>
<organism evidence="7 8">
    <name type="scientific">Candida theae</name>
    <dbReference type="NCBI Taxonomy" id="1198502"/>
    <lineage>
        <taxon>Eukaryota</taxon>
        <taxon>Fungi</taxon>
        <taxon>Dikarya</taxon>
        <taxon>Ascomycota</taxon>
        <taxon>Saccharomycotina</taxon>
        <taxon>Pichiomycetes</taxon>
        <taxon>Debaryomycetaceae</taxon>
        <taxon>Candida/Lodderomyces clade</taxon>
        <taxon>Candida</taxon>
    </lineage>
</organism>
<dbReference type="GO" id="GO:0006914">
    <property type="term" value="P:autophagy"/>
    <property type="evidence" value="ECO:0007669"/>
    <property type="project" value="UniProtKB-KW"/>
</dbReference>
<evidence type="ECO:0000256" key="1">
    <source>
        <dbReference type="ARBA" id="ARBA00010520"/>
    </source>
</evidence>
<keyword evidence="3" id="KW-0653">Protein transport</keyword>
<comment type="similarity">
    <text evidence="1 5">Belongs to the endosulfine family.</text>
</comment>
<dbReference type="Gene3D" id="3.30.1460.50">
    <property type="match status" value="1"/>
</dbReference>
<gene>
    <name evidence="7" type="ORF">KGF57_001793</name>
</gene>
<evidence type="ECO:0000256" key="2">
    <source>
        <dbReference type="ARBA" id="ARBA00022786"/>
    </source>
</evidence>
<evidence type="ECO:0000256" key="5">
    <source>
        <dbReference type="RuleBase" id="RU363120"/>
    </source>
</evidence>
<evidence type="ECO:0000313" key="8">
    <source>
        <dbReference type="Proteomes" id="UP001204833"/>
    </source>
</evidence>
<name>A0AAD5BGE7_9ASCO</name>
<dbReference type="EMBL" id="JAIHNG010000080">
    <property type="protein sequence ID" value="KAI5961057.1"/>
    <property type="molecule type" value="Genomic_DNA"/>
</dbReference>
<dbReference type="GO" id="GO:0005737">
    <property type="term" value="C:cytoplasm"/>
    <property type="evidence" value="ECO:0007669"/>
    <property type="project" value="TreeGrafter"/>
</dbReference>
<reference evidence="7 8" key="1">
    <citation type="journal article" date="2022" name="DNA Res.">
        <title>Genome analysis of five recently described species of the CUG-Ser clade uncovers Candida theae as a new hybrid lineage with pathogenic potential in the Candida parapsilosis species complex.</title>
        <authorList>
            <person name="Mixao V."/>
            <person name="Del Olmo V."/>
            <person name="Hegedusova E."/>
            <person name="Saus E."/>
            <person name="Pryszcz L."/>
            <person name="Cillingova A."/>
            <person name="Nosek J."/>
            <person name="Gabaldon T."/>
        </authorList>
    </citation>
    <scope>NUCLEOTIDE SEQUENCE [LARGE SCALE GENOMIC DNA]</scope>
    <source>
        <strain evidence="7 8">CBS 12239</strain>
    </source>
</reference>
<evidence type="ECO:0000256" key="3">
    <source>
        <dbReference type="ARBA" id="ARBA00022927"/>
    </source>
</evidence>
<accession>A0AAD5BGE7</accession>
<keyword evidence="3" id="KW-0813">Transport</keyword>
<evidence type="ECO:0000256" key="6">
    <source>
        <dbReference type="SAM" id="MobiDB-lite"/>
    </source>
</evidence>
<comment type="caution">
    <text evidence="7">The sequence shown here is derived from an EMBL/GenBank/DDBJ whole genome shotgun (WGS) entry which is preliminary data.</text>
</comment>
<keyword evidence="2" id="KW-0833">Ubl conjugation pathway</keyword>
<dbReference type="RefSeq" id="XP_051609697.1">
    <property type="nucleotide sequence ID" value="XM_051751036.1"/>
</dbReference>
<dbReference type="AlphaFoldDB" id="A0AAD5BGE7"/>
<dbReference type="Proteomes" id="UP001204833">
    <property type="component" value="Unassembled WGS sequence"/>
</dbReference>
<evidence type="ECO:0000313" key="7">
    <source>
        <dbReference type="EMBL" id="KAI5961057.1"/>
    </source>
</evidence>
<dbReference type="Pfam" id="PF03987">
    <property type="entry name" value="Autophagy_act_C"/>
    <property type="match status" value="1"/>
</dbReference>
<dbReference type="PANTHER" id="PTHR10358:SF6">
    <property type="entry name" value="ENDOSULFINE, ISOFORM A"/>
    <property type="match status" value="1"/>
</dbReference>
<sequence length="356" mass="40088">MTEKYAEGDPLAEPENTQHLDLSKLSPQELKIYKMYGKLPSTQQILSSKFHDKKYFDSGDYAMQKQKGGAVKNLSGLGGGIGEGIPSRHPSAERMKEMSVRNSISASNAQIFANGKSGLLNESTPKPSEGLKKAREESNKGVVIFLFVLAKASGKLDAQEHWLSTTHDSIVNNAMQETKILTSQDFNASIGLFKSVLFDNLQSTIRFRVATANVKQVNDDKYMFASITIGDDMRLEFTISYDKFYQVPIFSFRVFVNEKLDFDIVELDVSLKESANLVMNKVVDISITDHHLLHQPWFQIHPCETMDTLHTHISSQHSLEPDHNYDSSITYLSCWFGLYALPAIFPQFSIRPIVYS</sequence>
<dbReference type="InterPro" id="IPR006760">
    <property type="entry name" value="Endosulphine"/>
</dbReference>
<proteinExistence type="inferred from homology"/>
<dbReference type="GO" id="GO:0019787">
    <property type="term" value="F:ubiquitin-like protein transferase activity"/>
    <property type="evidence" value="ECO:0007669"/>
    <property type="project" value="InterPro"/>
</dbReference>
<feature type="region of interest" description="Disordered" evidence="6">
    <location>
        <begin position="1"/>
        <end position="22"/>
    </location>
</feature>